<reference evidence="4 5" key="1">
    <citation type="submission" date="2023-09" db="EMBL/GenBank/DDBJ databases">
        <title>Complete genome of Streptomyces roseicoloratus T14.</title>
        <authorList>
            <person name="Bashizi T."/>
            <person name="Kim M.-J."/>
            <person name="Lee G."/>
            <person name="Tagele S.B."/>
            <person name="Shin J.-H."/>
        </authorList>
    </citation>
    <scope>NUCLEOTIDE SEQUENCE [LARGE SCALE GENOMIC DNA]</scope>
    <source>
        <strain evidence="4 5">T14</strain>
    </source>
</reference>
<keyword evidence="5" id="KW-1185">Reference proteome</keyword>
<dbReference type="InterPro" id="IPR007527">
    <property type="entry name" value="Znf_SWIM"/>
</dbReference>
<accession>A0ABY9RTD9</accession>
<dbReference type="EMBL" id="CP133762">
    <property type="protein sequence ID" value="WMX45446.1"/>
    <property type="molecule type" value="Genomic_DNA"/>
</dbReference>
<keyword evidence="1" id="KW-0863">Zinc-finger</keyword>
<feature type="compositionally biased region" description="Gly residues" evidence="2">
    <location>
        <begin position="396"/>
        <end position="408"/>
    </location>
</feature>
<feature type="compositionally biased region" description="Low complexity" evidence="2">
    <location>
        <begin position="427"/>
        <end position="445"/>
    </location>
</feature>
<proteinExistence type="predicted"/>
<organism evidence="4 5">
    <name type="scientific">Streptomyces roseicoloratus</name>
    <dbReference type="NCBI Taxonomy" id="2508722"/>
    <lineage>
        <taxon>Bacteria</taxon>
        <taxon>Bacillati</taxon>
        <taxon>Actinomycetota</taxon>
        <taxon>Actinomycetes</taxon>
        <taxon>Kitasatosporales</taxon>
        <taxon>Streptomycetaceae</taxon>
        <taxon>Streptomyces</taxon>
    </lineage>
</organism>
<feature type="compositionally biased region" description="Basic and acidic residues" evidence="2">
    <location>
        <begin position="120"/>
        <end position="131"/>
    </location>
</feature>
<feature type="region of interest" description="Disordered" evidence="2">
    <location>
        <begin position="456"/>
        <end position="475"/>
    </location>
</feature>
<evidence type="ECO:0000259" key="3">
    <source>
        <dbReference type="PROSITE" id="PS50966"/>
    </source>
</evidence>
<dbReference type="Proteomes" id="UP001250858">
    <property type="component" value="Chromosome"/>
</dbReference>
<evidence type="ECO:0000313" key="5">
    <source>
        <dbReference type="Proteomes" id="UP001250858"/>
    </source>
</evidence>
<feature type="region of interest" description="Disordered" evidence="2">
    <location>
        <begin position="392"/>
        <end position="445"/>
    </location>
</feature>
<dbReference type="RefSeq" id="WP_219825163.1">
    <property type="nucleotide sequence ID" value="NZ_CP133762.1"/>
</dbReference>
<evidence type="ECO:0000256" key="1">
    <source>
        <dbReference type="PROSITE-ProRule" id="PRU00325"/>
    </source>
</evidence>
<feature type="region of interest" description="Disordered" evidence="2">
    <location>
        <begin position="120"/>
        <end position="145"/>
    </location>
</feature>
<dbReference type="PROSITE" id="PS50966">
    <property type="entry name" value="ZF_SWIM"/>
    <property type="match status" value="1"/>
</dbReference>
<dbReference type="Pfam" id="PF04434">
    <property type="entry name" value="SWIM"/>
    <property type="match status" value="1"/>
</dbReference>
<evidence type="ECO:0000313" key="4">
    <source>
        <dbReference type="EMBL" id="WMX45446.1"/>
    </source>
</evidence>
<name>A0ABY9RTD9_9ACTN</name>
<keyword evidence="1" id="KW-0862">Zinc</keyword>
<feature type="domain" description="SWIM-type" evidence="3">
    <location>
        <begin position="57"/>
        <end position="90"/>
    </location>
</feature>
<keyword evidence="1" id="KW-0479">Metal-binding</keyword>
<gene>
    <name evidence="4" type="ORF">RGF97_12105</name>
</gene>
<feature type="region of interest" description="Disordered" evidence="2">
    <location>
        <begin position="19"/>
        <end position="38"/>
    </location>
</feature>
<sequence>MTEQGVRWTSEQVLALAPDDASRRAGSKLGSPGPWSGAGRDGRAVWGLCKGSGRTPYRTVVDTAGPAYACSCPSRKFPCKHALGLLLLWAGDAAGTAVPTAGEAPDWAAEWLAGRRARAEAAREGAARTEADGGPADPEAARRRAERRAARITAGAQELEQRLADLLRGGLASAERAGYGLWEETAARMVDAQAPGLAGRVRELGAVAGSGPGWPVRLLEECALTHLLDRAWLAVDTLPGPLAATVRGRVGLPSSPEGPVLRDDWLVLAQYDTADARLTTRRIWLHGRSTGHTALLLSYGAAGRAPQLALPVGAVVDAELRPYGSGGGLRAELVEQFGTASAACPPPPGTGVAAALAAYGGALREDPWLDSWPVTLSEVVPARAEYGWQLADAAGTGPGSAPGTGPGTPSGTRPGTPSGTGAGTPSGTGPDQAPGAAAGTADGADGTSAAIEAADGTSAVPGGADGPPGTAVGTAGREAVPLTRAAQAHPGLWRLVALSGGGPVRVFGEVGHQGFTPLAAWSPDEPGETVPLV</sequence>
<protein>
    <submittedName>
        <fullName evidence="4">SWIM zinc finger family protein</fullName>
    </submittedName>
</protein>
<evidence type="ECO:0000256" key="2">
    <source>
        <dbReference type="SAM" id="MobiDB-lite"/>
    </source>
</evidence>